<evidence type="ECO:0000259" key="1">
    <source>
        <dbReference type="Pfam" id="PF16748"/>
    </source>
</evidence>
<dbReference type="Pfam" id="PF16748">
    <property type="entry name" value="INSC_LBD"/>
    <property type="match status" value="1"/>
</dbReference>
<dbReference type="PANTHER" id="PTHR21386:SF0">
    <property type="entry name" value="PROTEIN INSCUTEABLE HOMOLOG"/>
    <property type="match status" value="1"/>
</dbReference>
<evidence type="ECO:0000259" key="2">
    <source>
        <dbReference type="Pfam" id="PF19427"/>
    </source>
</evidence>
<proteinExistence type="predicted"/>
<evidence type="ECO:0000313" key="4">
    <source>
        <dbReference type="Proteomes" id="UP000322234"/>
    </source>
</evidence>
<dbReference type="Gene3D" id="6.20.200.10">
    <property type="entry name" value="Inscuteable LGN-binding domain"/>
    <property type="match status" value="1"/>
</dbReference>
<organism evidence="3 4">
    <name type="scientific">Bos mutus</name>
    <name type="common">wild yak</name>
    <dbReference type="NCBI Taxonomy" id="72004"/>
    <lineage>
        <taxon>Eukaryota</taxon>
        <taxon>Metazoa</taxon>
        <taxon>Chordata</taxon>
        <taxon>Craniata</taxon>
        <taxon>Vertebrata</taxon>
        <taxon>Euteleostomi</taxon>
        <taxon>Mammalia</taxon>
        <taxon>Eutheria</taxon>
        <taxon>Laurasiatheria</taxon>
        <taxon>Artiodactyla</taxon>
        <taxon>Ruminantia</taxon>
        <taxon>Pecora</taxon>
        <taxon>Bovidae</taxon>
        <taxon>Bovinae</taxon>
        <taxon>Bos</taxon>
    </lineage>
</organism>
<dbReference type="SMART" id="SM00185">
    <property type="entry name" value="ARM"/>
    <property type="match status" value="3"/>
</dbReference>
<dbReference type="CDD" id="cd21966">
    <property type="entry name" value="INSC_LBD"/>
    <property type="match status" value="1"/>
</dbReference>
<dbReference type="Gene3D" id="1.25.10.10">
    <property type="entry name" value="Leucine-rich Repeat Variant"/>
    <property type="match status" value="2"/>
</dbReference>
<dbReference type="Pfam" id="PF19427">
    <property type="entry name" value="Insc_C"/>
    <property type="match status" value="2"/>
</dbReference>
<feature type="domain" description="Protein inscuteable homologue LGN-binding" evidence="1">
    <location>
        <begin position="40"/>
        <end position="86"/>
    </location>
</feature>
<accession>A0A6B0QYT9</accession>
<comment type="caution">
    <text evidence="3">The sequence shown here is derived from an EMBL/GenBank/DDBJ whole genome shotgun (WGS) entry which is preliminary data.</text>
</comment>
<dbReference type="EMBL" id="VBQZ03000007">
    <property type="protein sequence ID" value="MXQ81446.1"/>
    <property type="molecule type" value="Genomic_DNA"/>
</dbReference>
<dbReference type="GO" id="GO:0009786">
    <property type="term" value="P:regulation of asymmetric cell division"/>
    <property type="evidence" value="ECO:0007669"/>
    <property type="project" value="TreeGrafter"/>
</dbReference>
<name>A0A6B0QYT9_9CETA</name>
<dbReference type="InterPro" id="IPR038205">
    <property type="entry name" value="INSC_LBD_sf"/>
</dbReference>
<dbReference type="GO" id="GO:0008093">
    <property type="term" value="F:cytoskeletal anchor activity"/>
    <property type="evidence" value="ECO:0007669"/>
    <property type="project" value="TreeGrafter"/>
</dbReference>
<reference evidence="3" key="1">
    <citation type="submission" date="2019-10" db="EMBL/GenBank/DDBJ databases">
        <title>The sequence and de novo assembly of the wild yak genome.</title>
        <authorList>
            <person name="Liu Y."/>
        </authorList>
    </citation>
    <scope>NUCLEOTIDE SEQUENCE [LARGE SCALE GENOMIC DNA]</scope>
    <source>
        <strain evidence="3">WY2019</strain>
    </source>
</reference>
<dbReference type="GO" id="GO:0000132">
    <property type="term" value="P:establishment of mitotic spindle orientation"/>
    <property type="evidence" value="ECO:0007669"/>
    <property type="project" value="TreeGrafter"/>
</dbReference>
<dbReference type="GO" id="GO:0045179">
    <property type="term" value="C:apical cortex"/>
    <property type="evidence" value="ECO:0007669"/>
    <property type="project" value="TreeGrafter"/>
</dbReference>
<dbReference type="AlphaFoldDB" id="A0A6B0QYT9"/>
<dbReference type="InterPro" id="IPR031938">
    <property type="entry name" value="INSC_LBD"/>
</dbReference>
<dbReference type="GO" id="GO:0045176">
    <property type="term" value="P:apical protein localization"/>
    <property type="evidence" value="ECO:0007669"/>
    <property type="project" value="TreeGrafter"/>
</dbReference>
<feature type="domain" description="Protein inscuteable homologue C-terminal" evidence="2">
    <location>
        <begin position="97"/>
        <end position="348"/>
    </location>
</feature>
<dbReference type="SUPFAM" id="SSF48371">
    <property type="entry name" value="ARM repeat"/>
    <property type="match status" value="1"/>
</dbReference>
<gene>
    <name evidence="3" type="ORF">E5288_WYG005842</name>
</gene>
<dbReference type="InterPro" id="IPR011989">
    <property type="entry name" value="ARM-like"/>
</dbReference>
<dbReference type="PANTHER" id="PTHR21386">
    <property type="entry name" value="INSCUTEABLE"/>
    <property type="match status" value="1"/>
</dbReference>
<dbReference type="InterPro" id="IPR016024">
    <property type="entry name" value="ARM-type_fold"/>
</dbReference>
<dbReference type="InterPro" id="IPR039921">
    <property type="entry name" value="Inscuteable"/>
</dbReference>
<feature type="domain" description="Protein inscuteable homologue C-terminal" evidence="2">
    <location>
        <begin position="402"/>
        <end position="546"/>
    </location>
</feature>
<protein>
    <submittedName>
        <fullName evidence="3">Uncharacterized protein</fullName>
    </submittedName>
</protein>
<dbReference type="InterPro" id="IPR000225">
    <property type="entry name" value="Armadillo"/>
</dbReference>
<evidence type="ECO:0000313" key="3">
    <source>
        <dbReference type="EMBL" id="MXQ81446.1"/>
    </source>
</evidence>
<dbReference type="Proteomes" id="UP000322234">
    <property type="component" value="Unassembled WGS sequence"/>
</dbReference>
<dbReference type="InterPro" id="IPR045789">
    <property type="entry name" value="Insc_C"/>
</dbReference>
<sequence>MEGPDRCRQALLRIGINMMALPGGRHLDSIPLPGQRPHLMQVDSVQRWMEDLKLMTECECMCVLQAKPISLEEDAQGDLILAGGPGPGDPLQLLLKRGWVISTELRRIGQKLAQDRWARVHSMSVRLTCHARSMVSEYSAVSRNSSQEMSQIEKLLMEKCSELSAVTERCLQVENEHVLKSMKACVSETLSTLGEHFGQLLELALTREVQALVRKIDASDNIYTTESTTGNLFSLTQEGAPLCRIIAKEGGVVALFKICRQDTLRCLYPQALRTLASICCVEEGVHQLEKVDGVLCLADILTDDSHSEATRAEAAAVVAQVTSPHLPFTQHLSSFLESMEEIVTALVSESSGVRGCRWVRGALSRLSSEKAPWAPSLHPTQLLHRDHMCQIPAVKDQSQTWKSFIVTILANMSVLEQCASDIIQENGVQLIMGMLSEKPRSGTPAEVAACERVQQKAAVTLARLSRDPDVAREAVRLSCMSRLIELCRSPSERNSSDAVLVACLAALRRLAGVCPEGLQDSDFQQLVQPRLVDSFLLCSNMEESFV</sequence>
<keyword evidence="4" id="KW-1185">Reference proteome</keyword>
<dbReference type="GO" id="GO:0008356">
    <property type="term" value="P:asymmetric cell division"/>
    <property type="evidence" value="ECO:0007669"/>
    <property type="project" value="InterPro"/>
</dbReference>